<organism evidence="2 3">
    <name type="scientific">Candidatus Merdiplasma excrementigallinarum</name>
    <dbReference type="NCBI Taxonomy" id="2840864"/>
    <lineage>
        <taxon>Bacteria</taxon>
        <taxon>Bacillati</taxon>
        <taxon>Bacillota</taxon>
        <taxon>Clostridia</taxon>
        <taxon>Lachnospirales</taxon>
        <taxon>Lachnospiraceae</taxon>
        <taxon>Lachnospiraceae incertae sedis</taxon>
        <taxon>Candidatus Merdiplasma</taxon>
    </lineage>
</organism>
<evidence type="ECO:0000313" key="2">
    <source>
        <dbReference type="EMBL" id="HIV23438.1"/>
    </source>
</evidence>
<evidence type="ECO:0000313" key="3">
    <source>
        <dbReference type="Proteomes" id="UP000886889"/>
    </source>
</evidence>
<gene>
    <name evidence="2" type="ORF">IAC80_05815</name>
</gene>
<accession>A0A9D1P0Q7</accession>
<dbReference type="AlphaFoldDB" id="A0A9D1P0Q7"/>
<sequence length="303" mass="35538">MSKKANRLYKSRLFVMIFEDKEKLLELYNAVNKSDYQDPGLLEINTLENAIYMSMKNDLSFLIDARLSLYEHQSTYSPNLPLRFLFYLSDLYSGMTRDANLYGTKKVQIPPPRFIVFYNGEGEQPDRRIMKLSDLYTVAEEEHKLELEVLMLNINAGHNSELLKVCQTLGEYAAYTDRVRRYAKELPIEAAVERAITECIREGILKDFLEKNRREAMQMSIYEYDEERHIRQEREDAWEDGRQEGEKIGLEKGRQESRQRIVKNMLKQKKSEEEIALLIGEPEETIRELIEQISSEVPEGDAD</sequence>
<proteinExistence type="predicted"/>
<evidence type="ECO:0000256" key="1">
    <source>
        <dbReference type="SAM" id="MobiDB-lite"/>
    </source>
</evidence>
<reference evidence="2" key="2">
    <citation type="journal article" date="2021" name="PeerJ">
        <title>Extensive microbial diversity within the chicken gut microbiome revealed by metagenomics and culture.</title>
        <authorList>
            <person name="Gilroy R."/>
            <person name="Ravi A."/>
            <person name="Getino M."/>
            <person name="Pursley I."/>
            <person name="Horton D.L."/>
            <person name="Alikhan N.F."/>
            <person name="Baker D."/>
            <person name="Gharbi K."/>
            <person name="Hall N."/>
            <person name="Watson M."/>
            <person name="Adriaenssens E.M."/>
            <person name="Foster-Nyarko E."/>
            <person name="Jarju S."/>
            <person name="Secka A."/>
            <person name="Antonio M."/>
            <person name="Oren A."/>
            <person name="Chaudhuri R.R."/>
            <person name="La Ragione R."/>
            <person name="Hildebrand F."/>
            <person name="Pallen M.J."/>
        </authorList>
    </citation>
    <scope>NUCLEOTIDE SEQUENCE</scope>
    <source>
        <strain evidence="2">ChiBcec6-7307</strain>
    </source>
</reference>
<feature type="region of interest" description="Disordered" evidence="1">
    <location>
        <begin position="237"/>
        <end position="256"/>
    </location>
</feature>
<reference evidence="2" key="1">
    <citation type="submission" date="2020-10" db="EMBL/GenBank/DDBJ databases">
        <authorList>
            <person name="Gilroy R."/>
        </authorList>
    </citation>
    <scope>NUCLEOTIDE SEQUENCE</scope>
    <source>
        <strain evidence="2">ChiBcec6-7307</strain>
    </source>
</reference>
<comment type="caution">
    <text evidence="2">The sequence shown here is derived from an EMBL/GenBank/DDBJ whole genome shotgun (WGS) entry which is preliminary data.</text>
</comment>
<name>A0A9D1P0Q7_9FIRM</name>
<dbReference type="Proteomes" id="UP000886889">
    <property type="component" value="Unassembled WGS sequence"/>
</dbReference>
<protein>
    <submittedName>
        <fullName evidence="2">Rpn family recombination-promoting nuclease/putative transposase</fullName>
    </submittedName>
</protein>
<dbReference type="EMBL" id="DVOS01000049">
    <property type="protein sequence ID" value="HIV23438.1"/>
    <property type="molecule type" value="Genomic_DNA"/>
</dbReference>